<name>A0A348B2S7_9CREN</name>
<dbReference type="EMBL" id="BMQS01000011">
    <property type="protein sequence ID" value="GGT96833.1"/>
    <property type="molecule type" value="Genomic_DNA"/>
</dbReference>
<sequence length="67" mass="7372">MSTLLEFKSLKKKTPHVSLMARGVKAIRATVSMKVAEDSHRNALSVQGLVQILGEVVFLEFISPLYG</sequence>
<dbReference type="KEGG" id="sacd:HS1genome_0868"/>
<reference evidence="2" key="4">
    <citation type="submission" date="2020-09" db="EMBL/GenBank/DDBJ databases">
        <authorList>
            <person name="Sun Q."/>
            <person name="Ohkuma M."/>
        </authorList>
    </citation>
    <scope>NUCLEOTIDE SEQUENCE</scope>
    <source>
        <strain evidence="2">JCM 31740</strain>
    </source>
</reference>
<evidence type="ECO:0000313" key="1">
    <source>
        <dbReference type="EMBL" id="BBD72479.1"/>
    </source>
</evidence>
<dbReference type="EMBL" id="AP018553">
    <property type="protein sequence ID" value="BBD72479.1"/>
    <property type="molecule type" value="Genomic_DNA"/>
</dbReference>
<evidence type="ECO:0000313" key="3">
    <source>
        <dbReference type="Proteomes" id="UP000276741"/>
    </source>
</evidence>
<proteinExistence type="predicted"/>
<reference evidence="2" key="1">
    <citation type="journal article" date="2014" name="Int. J. Syst. Evol. Microbiol.">
        <title>Complete genome sequence of Corynebacterium casei LMG S-19264T (=DSM 44701T), isolated from a smear-ripened cheese.</title>
        <authorList>
            <consortium name="US DOE Joint Genome Institute (JGI-PGF)"/>
            <person name="Walter F."/>
            <person name="Albersmeier A."/>
            <person name="Kalinowski J."/>
            <person name="Ruckert C."/>
        </authorList>
    </citation>
    <scope>NUCLEOTIDE SEQUENCE</scope>
    <source>
        <strain evidence="2">JCM 31740</strain>
    </source>
</reference>
<dbReference type="Proteomes" id="UP000616143">
    <property type="component" value="Unassembled WGS sequence"/>
</dbReference>
<dbReference type="Proteomes" id="UP000276741">
    <property type="component" value="Chromosome"/>
</dbReference>
<reference evidence="1" key="3">
    <citation type="journal article" date="2019" name="BMC Res. Notes">
        <title>Complete genome sequence of the Sulfodiicoccus acidiphilus strain HS-1T, the first crenarchaeon that lacks polB3, isolated from an acidic hot spring in Ohwaku-dani, Hakone, Japan.</title>
        <authorList>
            <person name="Sakai H.D."/>
            <person name="Kurosawa N."/>
        </authorList>
    </citation>
    <scope>NUCLEOTIDE SEQUENCE</scope>
    <source>
        <strain evidence="1">HS-1</strain>
    </source>
</reference>
<dbReference type="AlphaFoldDB" id="A0A348B2S7"/>
<accession>A0A348B2S7</accession>
<gene>
    <name evidence="2" type="ORF">GCM10007116_12910</name>
    <name evidence="1" type="ORF">HS1genome_0868</name>
</gene>
<evidence type="ECO:0000313" key="2">
    <source>
        <dbReference type="EMBL" id="GGT96833.1"/>
    </source>
</evidence>
<organism evidence="1 3">
    <name type="scientific">Sulfodiicoccus acidiphilus</name>
    <dbReference type="NCBI Taxonomy" id="1670455"/>
    <lineage>
        <taxon>Archaea</taxon>
        <taxon>Thermoproteota</taxon>
        <taxon>Thermoprotei</taxon>
        <taxon>Sulfolobales</taxon>
        <taxon>Sulfolobaceae</taxon>
        <taxon>Sulfodiicoccus</taxon>
    </lineage>
</organism>
<keyword evidence="3" id="KW-1185">Reference proteome</keyword>
<protein>
    <submittedName>
        <fullName evidence="1">Uncharacterized protein</fullName>
    </submittedName>
</protein>
<reference evidence="3" key="2">
    <citation type="submission" date="2018-04" db="EMBL/GenBank/DDBJ databases">
        <title>Complete genome sequence of Sulfodiicoccus acidiphilus strain HS-1.</title>
        <authorList>
            <person name="Sakai H.D."/>
            <person name="Kurosawa N."/>
        </authorList>
    </citation>
    <scope>NUCLEOTIDE SEQUENCE [LARGE SCALE GENOMIC DNA]</scope>
    <source>
        <strain evidence="3">HS-1</strain>
    </source>
</reference>